<gene>
    <name evidence="3" type="ORF">XR76_09670</name>
</gene>
<dbReference type="InterPro" id="IPR011042">
    <property type="entry name" value="6-blade_b-propeller_TolB-like"/>
</dbReference>
<dbReference type="InterPro" id="IPR011041">
    <property type="entry name" value="Quinoprot_gluc/sorb_DH_b-prop"/>
</dbReference>
<evidence type="ECO:0000313" key="3">
    <source>
        <dbReference type="EMBL" id="QVS01720.1"/>
    </source>
</evidence>
<dbReference type="EMBL" id="CP074652">
    <property type="protein sequence ID" value="QVS01720.1"/>
    <property type="molecule type" value="Genomic_DNA"/>
</dbReference>
<evidence type="ECO:0000256" key="1">
    <source>
        <dbReference type="SAM" id="SignalP"/>
    </source>
</evidence>
<name>A0A8E6QJD0_SALER</name>
<dbReference type="Pfam" id="PF07995">
    <property type="entry name" value="GSDH"/>
    <property type="match status" value="1"/>
</dbReference>
<dbReference type="PANTHER" id="PTHR19328:SF13">
    <property type="entry name" value="HIPL1 PROTEIN"/>
    <property type="match status" value="1"/>
</dbReference>
<feature type="chain" id="PRO_5034287032" evidence="1">
    <location>
        <begin position="21"/>
        <end position="355"/>
    </location>
</feature>
<proteinExistence type="predicted"/>
<dbReference type="Gene3D" id="2.120.10.30">
    <property type="entry name" value="TolB, C-terminal domain"/>
    <property type="match status" value="1"/>
</dbReference>
<reference evidence="3" key="2">
    <citation type="submission" date="2021-05" db="EMBL/GenBank/DDBJ databases">
        <title>Whole genome PacBio Sequel sequence of Salmonella enterica subsp. enterica.</title>
        <authorList>
            <person name="Hoffmann M."/>
            <person name="Balkey M."/>
            <person name="Luo Y."/>
        </authorList>
    </citation>
    <scope>NUCLEOTIDE SEQUENCE</scope>
    <source>
        <strain evidence="3">CFSAN029882</strain>
    </source>
</reference>
<sequence>MKGLLVALSLSAIIALASLADAIAEDQIDERLQSVRQQDWNVEVVNDQLNYPWDIEATDDQLIITEAAGNIVMLHQGQLQRYTVKTSNPIINEGGGGLMGMALAKDFTHNGNAWLYHTYLSNSGLTNKIIQVHFDGKQWQETKVILSGIPGHHLYNGGRIAIGPDGYLYATTGWTENEDRPQDMQCLAGKVLRMTLDGQVPQDNPITGSLVYSRGHRNPQGLAWNQRGELFATEHGQIAHDEVNIITPSSNYGWPIIQGDEKRAGMKTAWLNSGSRTWAPSGATFAGDNLLVATLGAKGLYMFDKKQQNLRQIFSSGDRLRDVLATGNAIYVITTNRSPRSEGPSADKLLKLTLR</sequence>
<dbReference type="SUPFAM" id="SSF50952">
    <property type="entry name" value="Soluble quinoprotein glucose dehydrogenase"/>
    <property type="match status" value="1"/>
</dbReference>
<feature type="domain" description="Glucose/Sorbosone dehydrogenase" evidence="2">
    <location>
        <begin position="49"/>
        <end position="337"/>
    </location>
</feature>
<dbReference type="InterPro" id="IPR012938">
    <property type="entry name" value="Glc/Sorbosone_DH"/>
</dbReference>
<dbReference type="AlphaFoldDB" id="A0A8E6QJD0"/>
<keyword evidence="1" id="KW-0732">Signal</keyword>
<reference evidence="3" key="1">
    <citation type="submission" date="2018-07" db="EMBL/GenBank/DDBJ databases">
        <authorList>
            <consortium name="GenomeTrakr network: Whole genome sequencing for foodborne pathogen traceback"/>
        </authorList>
    </citation>
    <scope>NUCLEOTIDE SEQUENCE</scope>
    <source>
        <strain evidence="3">CFSAN029882</strain>
    </source>
</reference>
<protein>
    <submittedName>
        <fullName evidence="3">PQQ-dependent sugar dehydrogenase</fullName>
    </submittedName>
</protein>
<evidence type="ECO:0000259" key="2">
    <source>
        <dbReference type="Pfam" id="PF07995"/>
    </source>
</evidence>
<dbReference type="PANTHER" id="PTHR19328">
    <property type="entry name" value="HEDGEHOG-INTERACTING PROTEIN"/>
    <property type="match status" value="1"/>
</dbReference>
<feature type="signal peptide" evidence="1">
    <location>
        <begin position="1"/>
        <end position="20"/>
    </location>
</feature>
<organism evidence="3">
    <name type="scientific">Salmonella enterica</name>
    <name type="common">Salmonella choleraesuis</name>
    <dbReference type="NCBI Taxonomy" id="28901"/>
    <lineage>
        <taxon>Bacteria</taxon>
        <taxon>Pseudomonadati</taxon>
        <taxon>Pseudomonadota</taxon>
        <taxon>Gammaproteobacteria</taxon>
        <taxon>Enterobacterales</taxon>
        <taxon>Enterobacteriaceae</taxon>
        <taxon>Salmonella</taxon>
    </lineage>
</organism>
<accession>A0A8E6QJD0</accession>